<reference evidence="1 2" key="1">
    <citation type="submission" date="2022-01" db="EMBL/GenBank/DDBJ databases">
        <authorList>
            <person name="Xiong W."/>
            <person name="Schranz E."/>
        </authorList>
    </citation>
    <scope>NUCLEOTIDE SEQUENCE [LARGE SCALE GENOMIC DNA]</scope>
</reference>
<keyword evidence="2" id="KW-1185">Reference proteome</keyword>
<accession>A0AAU9M9E5</accession>
<evidence type="ECO:0000313" key="1">
    <source>
        <dbReference type="EMBL" id="CAH1422840.1"/>
    </source>
</evidence>
<dbReference type="Proteomes" id="UP001157418">
    <property type="component" value="Unassembled WGS sequence"/>
</dbReference>
<organism evidence="1 2">
    <name type="scientific">Lactuca virosa</name>
    <dbReference type="NCBI Taxonomy" id="75947"/>
    <lineage>
        <taxon>Eukaryota</taxon>
        <taxon>Viridiplantae</taxon>
        <taxon>Streptophyta</taxon>
        <taxon>Embryophyta</taxon>
        <taxon>Tracheophyta</taxon>
        <taxon>Spermatophyta</taxon>
        <taxon>Magnoliopsida</taxon>
        <taxon>eudicotyledons</taxon>
        <taxon>Gunneridae</taxon>
        <taxon>Pentapetalae</taxon>
        <taxon>asterids</taxon>
        <taxon>campanulids</taxon>
        <taxon>Asterales</taxon>
        <taxon>Asteraceae</taxon>
        <taxon>Cichorioideae</taxon>
        <taxon>Cichorieae</taxon>
        <taxon>Lactucinae</taxon>
        <taxon>Lactuca</taxon>
    </lineage>
</organism>
<sequence>MEFEPGGTSGGAIRRTLQQIANEGNTVAKMSPVTRRHNFEETPQITMVVAHRNIAMEVPEEGKRGKERLEEEEREMQEFEAFKNFEAMKKQQVERIIHKVQKERTQKEKDGIKSQCTLVK</sequence>
<proteinExistence type="predicted"/>
<name>A0AAU9M9E5_9ASTR</name>
<dbReference type="EMBL" id="CAKMRJ010001112">
    <property type="protein sequence ID" value="CAH1422840.1"/>
    <property type="molecule type" value="Genomic_DNA"/>
</dbReference>
<dbReference type="AlphaFoldDB" id="A0AAU9M9E5"/>
<protein>
    <submittedName>
        <fullName evidence="1">Uncharacterized protein</fullName>
    </submittedName>
</protein>
<comment type="caution">
    <text evidence="1">The sequence shown here is derived from an EMBL/GenBank/DDBJ whole genome shotgun (WGS) entry which is preliminary data.</text>
</comment>
<evidence type="ECO:0000313" key="2">
    <source>
        <dbReference type="Proteomes" id="UP001157418"/>
    </source>
</evidence>
<gene>
    <name evidence="1" type="ORF">LVIROSA_LOCUS10147</name>
</gene>